<evidence type="ECO:0000256" key="13">
    <source>
        <dbReference type="ARBA" id="ARBA00049201"/>
    </source>
</evidence>
<gene>
    <name evidence="14" type="ORF">MMIC_P1260</name>
</gene>
<evidence type="ECO:0000313" key="14">
    <source>
        <dbReference type="EMBL" id="GAV20295.1"/>
    </source>
</evidence>
<dbReference type="NCBIfam" id="TIGR02193">
    <property type="entry name" value="heptsyl_trn_I"/>
    <property type="match status" value="1"/>
</dbReference>
<keyword evidence="3" id="KW-1003">Cell membrane</keyword>
<comment type="pathway">
    <text evidence="2">Bacterial outer membrane biogenesis; LPS core biosynthesis.</text>
</comment>
<keyword evidence="7" id="KW-0448">Lipopolysaccharide biosynthesis</keyword>
<evidence type="ECO:0000256" key="1">
    <source>
        <dbReference type="ARBA" id="ARBA00004515"/>
    </source>
</evidence>
<accession>A0A1L8CN00</accession>
<keyword evidence="6 14" id="KW-0808">Transferase</keyword>
<evidence type="ECO:0000256" key="2">
    <source>
        <dbReference type="ARBA" id="ARBA00004713"/>
    </source>
</evidence>
<evidence type="ECO:0000256" key="4">
    <source>
        <dbReference type="ARBA" id="ARBA00022519"/>
    </source>
</evidence>
<protein>
    <recommendedName>
        <fullName evidence="11">Lipopolysaccharide heptosyltransferase 1</fullName>
        <ecNumber evidence="10">2.4.99.23</ecNumber>
    </recommendedName>
    <alternativeName>
        <fullName evidence="12">ADP-heptose:lipopolysaccharide heptosyltransferase I</fullName>
    </alternativeName>
</protein>
<comment type="similarity">
    <text evidence="9">Belongs to the glycosyltransferase 9 family.</text>
</comment>
<sequence length="346" mass="38369">MKILIVKLSAFGDIIHALPALDDVLNHPLVEEVHWLVDSRYGFVTDIFPARVQVHQVALKGDQPLQSAWAAIKKLRRKEFDAVLDLQGLMKSAVLARACGSPVYAFDKRFVREKPAALLTRNVRFHDQDRHVVQQYRRIATAPFIADFNQPENPLSYRQPQIRLSESHCTSDKNLLGKLGLQERQYVILHAAGGWATKKLPEETWLTIARGLADKDLLPLFSWGNETEAAQAKSFAGKCNGYALPERLNMSALCSLIGGARAVVGADTGLLHLAAALNRPTITFWGPSASWNSAPLSVRNGSTDGAKHWQIESNPDCGPCFKRTCDNFVCMNAISAESILRILHEL</sequence>
<evidence type="ECO:0000256" key="8">
    <source>
        <dbReference type="ARBA" id="ARBA00023136"/>
    </source>
</evidence>
<dbReference type="InterPro" id="IPR011908">
    <property type="entry name" value="LipoPS_heptosylTferase-I"/>
</dbReference>
<evidence type="ECO:0000256" key="9">
    <source>
        <dbReference type="ARBA" id="ARBA00043995"/>
    </source>
</evidence>
<evidence type="ECO:0000256" key="3">
    <source>
        <dbReference type="ARBA" id="ARBA00022475"/>
    </source>
</evidence>
<evidence type="ECO:0000313" key="15">
    <source>
        <dbReference type="Proteomes" id="UP000231632"/>
    </source>
</evidence>
<dbReference type="InterPro" id="IPR002201">
    <property type="entry name" value="Glyco_trans_9"/>
</dbReference>
<dbReference type="GO" id="GO:0005886">
    <property type="term" value="C:plasma membrane"/>
    <property type="evidence" value="ECO:0007669"/>
    <property type="project" value="UniProtKB-SubCell"/>
</dbReference>
<organism evidence="14 15">
    <name type="scientific">Mariprofundus micogutta</name>
    <dbReference type="NCBI Taxonomy" id="1921010"/>
    <lineage>
        <taxon>Bacteria</taxon>
        <taxon>Pseudomonadati</taxon>
        <taxon>Pseudomonadota</taxon>
        <taxon>Candidatius Mariprofundia</taxon>
        <taxon>Mariprofundales</taxon>
        <taxon>Mariprofundaceae</taxon>
        <taxon>Mariprofundus</taxon>
    </lineage>
</organism>
<dbReference type="CDD" id="cd03789">
    <property type="entry name" value="GT9_LPS_heptosyltransferase"/>
    <property type="match status" value="1"/>
</dbReference>
<comment type="subcellular location">
    <subcellularLocation>
        <location evidence="1">Cell inner membrane</location>
        <topology evidence="1">Peripheral membrane protein</topology>
        <orientation evidence="1">Cytoplasmic side</orientation>
    </subcellularLocation>
</comment>
<evidence type="ECO:0000256" key="12">
    <source>
        <dbReference type="ARBA" id="ARBA00044330"/>
    </source>
</evidence>
<keyword evidence="8" id="KW-0472">Membrane</keyword>
<dbReference type="Proteomes" id="UP000231632">
    <property type="component" value="Unassembled WGS sequence"/>
</dbReference>
<dbReference type="PANTHER" id="PTHR30160:SF19">
    <property type="entry name" value="LIPOPOLYSACCHARIDE HEPTOSYLTRANSFERASE 1"/>
    <property type="match status" value="1"/>
</dbReference>
<dbReference type="RefSeq" id="WP_072659618.1">
    <property type="nucleotide sequence ID" value="NZ_BDFD01000009.1"/>
</dbReference>
<evidence type="ECO:0000256" key="11">
    <source>
        <dbReference type="ARBA" id="ARBA00044190"/>
    </source>
</evidence>
<dbReference type="OrthoDB" id="9767552at2"/>
<evidence type="ECO:0000256" key="6">
    <source>
        <dbReference type="ARBA" id="ARBA00022679"/>
    </source>
</evidence>
<dbReference type="EC" id="2.4.99.23" evidence="10"/>
<comment type="catalytic activity">
    <reaction evidence="13">
        <text>an alpha-Kdo-(2-&gt;4)-alpha-Kdo-(2-&gt;6)-lipid A + ADP-L-glycero-beta-D-manno-heptose = an L-alpha-D-Hep-(1-&gt;5)-[alpha-Kdo-(2-&gt;4)]-alpha-Kdo-(2-&gt;6)-lipid A + ADP + H(+)</text>
        <dbReference type="Rhea" id="RHEA:74067"/>
        <dbReference type="ChEBI" id="CHEBI:15378"/>
        <dbReference type="ChEBI" id="CHEBI:61506"/>
        <dbReference type="ChEBI" id="CHEBI:176431"/>
        <dbReference type="ChEBI" id="CHEBI:193068"/>
        <dbReference type="ChEBI" id="CHEBI:456216"/>
        <dbReference type="EC" id="2.4.99.23"/>
    </reaction>
</comment>
<evidence type="ECO:0000256" key="7">
    <source>
        <dbReference type="ARBA" id="ARBA00022985"/>
    </source>
</evidence>
<dbReference type="InterPro" id="IPR051199">
    <property type="entry name" value="LPS_LOS_Heptosyltrfase"/>
</dbReference>
<dbReference type="SUPFAM" id="SSF53756">
    <property type="entry name" value="UDP-Glycosyltransferase/glycogen phosphorylase"/>
    <property type="match status" value="1"/>
</dbReference>
<reference evidence="14 15" key="1">
    <citation type="journal article" date="2017" name="Arch. Microbiol.">
        <title>Mariprofundus micogutta sp. nov., a novel iron-oxidizing zetaproteobacterium isolated from a deep-sea hydrothermal field at the Bayonnaise knoll of the Izu-Ogasawara arc, and a description of Mariprofundales ord. nov. and Zetaproteobacteria classis nov.</title>
        <authorList>
            <person name="Makita H."/>
            <person name="Tanaka E."/>
            <person name="Mitsunobu S."/>
            <person name="Miyazaki M."/>
            <person name="Nunoura T."/>
            <person name="Uematsu K."/>
            <person name="Takaki Y."/>
            <person name="Nishi S."/>
            <person name="Shimamura S."/>
            <person name="Takai K."/>
        </authorList>
    </citation>
    <scope>NUCLEOTIDE SEQUENCE [LARGE SCALE GENOMIC DNA]</scope>
    <source>
        <strain evidence="14 15">ET2</strain>
    </source>
</reference>
<dbReference type="Gene3D" id="3.40.50.2000">
    <property type="entry name" value="Glycogen Phosphorylase B"/>
    <property type="match status" value="2"/>
</dbReference>
<dbReference type="STRING" id="1921010.MMIC_P1260"/>
<dbReference type="GO" id="GO:0005829">
    <property type="term" value="C:cytosol"/>
    <property type="evidence" value="ECO:0007669"/>
    <property type="project" value="TreeGrafter"/>
</dbReference>
<name>A0A1L8CN00_9PROT</name>
<keyword evidence="4" id="KW-0997">Cell inner membrane</keyword>
<evidence type="ECO:0000256" key="5">
    <source>
        <dbReference type="ARBA" id="ARBA00022676"/>
    </source>
</evidence>
<evidence type="ECO:0000256" key="10">
    <source>
        <dbReference type="ARBA" id="ARBA00044041"/>
    </source>
</evidence>
<comment type="caution">
    <text evidence="14">The sequence shown here is derived from an EMBL/GenBank/DDBJ whole genome shotgun (WGS) entry which is preliminary data.</text>
</comment>
<proteinExistence type="inferred from homology"/>
<dbReference type="GO" id="GO:0008713">
    <property type="term" value="F:ADP-heptose-lipopolysaccharide heptosyltransferase activity"/>
    <property type="evidence" value="ECO:0007669"/>
    <property type="project" value="TreeGrafter"/>
</dbReference>
<dbReference type="AlphaFoldDB" id="A0A1L8CN00"/>
<dbReference type="Pfam" id="PF01075">
    <property type="entry name" value="Glyco_transf_9"/>
    <property type="match status" value="1"/>
</dbReference>
<dbReference type="EMBL" id="BDFD01000009">
    <property type="protein sequence ID" value="GAV20295.1"/>
    <property type="molecule type" value="Genomic_DNA"/>
</dbReference>
<dbReference type="PANTHER" id="PTHR30160">
    <property type="entry name" value="TETRAACYLDISACCHARIDE 4'-KINASE-RELATED"/>
    <property type="match status" value="1"/>
</dbReference>
<keyword evidence="15" id="KW-1185">Reference proteome</keyword>
<keyword evidence="5" id="KW-0328">Glycosyltransferase</keyword>
<dbReference type="GO" id="GO:0009244">
    <property type="term" value="P:lipopolysaccharide core region biosynthetic process"/>
    <property type="evidence" value="ECO:0007669"/>
    <property type="project" value="InterPro"/>
</dbReference>